<feature type="transmembrane region" description="Helical" evidence="1">
    <location>
        <begin position="85"/>
        <end position="111"/>
    </location>
</feature>
<evidence type="ECO:0000313" key="3">
    <source>
        <dbReference type="Proteomes" id="UP000662857"/>
    </source>
</evidence>
<feature type="transmembrane region" description="Helical" evidence="1">
    <location>
        <begin position="53"/>
        <end position="73"/>
    </location>
</feature>
<keyword evidence="1" id="KW-0472">Membrane</keyword>
<evidence type="ECO:0000313" key="2">
    <source>
        <dbReference type="EMBL" id="QSB13760.1"/>
    </source>
</evidence>
<gene>
    <name evidence="2" type="ORF">JQS43_19660</name>
</gene>
<keyword evidence="3" id="KW-1185">Reference proteome</keyword>
<evidence type="ECO:0000256" key="1">
    <source>
        <dbReference type="SAM" id="Phobius"/>
    </source>
</evidence>
<name>A0A895YHY9_9ACTN</name>
<keyword evidence="1" id="KW-1133">Transmembrane helix</keyword>
<dbReference type="AlphaFoldDB" id="A0A895YHY9"/>
<proteinExistence type="predicted"/>
<feature type="transmembrane region" description="Helical" evidence="1">
    <location>
        <begin position="6"/>
        <end position="23"/>
    </location>
</feature>
<accession>A0A895YHY9</accession>
<dbReference type="Proteomes" id="UP000662857">
    <property type="component" value="Chromosome"/>
</dbReference>
<sequence>MWLVAIFFTVAAATGWYMVRQYWRQSDKFFQQRETFRLVFQSRWLSESFMRTPLVVAVTCTLIAVSTLGFAISGSPETASGGTEVLLWSLFILFFAGCFVTIVLAPLIIFFNKPSLMVAPHDRGKPGGLKLKRLYRE</sequence>
<protein>
    <submittedName>
        <fullName evidence="2">Uncharacterized protein</fullName>
    </submittedName>
</protein>
<dbReference type="EMBL" id="CP070499">
    <property type="protein sequence ID" value="QSB13760.1"/>
    <property type="molecule type" value="Genomic_DNA"/>
</dbReference>
<reference evidence="2" key="1">
    <citation type="submission" date="2021-02" db="EMBL/GenBank/DDBJ databases">
        <title>Natrosporangium hydrolyticum gen. nov., sp. nov, a haloalkaliphilic actinobacterium from a soda solonchak soil.</title>
        <authorList>
            <person name="Sorokin D.Y."/>
            <person name="Khijniak T.V."/>
            <person name="Zakharycheva A.P."/>
            <person name="Boueva O.V."/>
            <person name="Ariskina E.V."/>
            <person name="Hahnke R.L."/>
            <person name="Bunk B."/>
            <person name="Sproer C."/>
            <person name="Schumann P."/>
            <person name="Evtushenko L.I."/>
            <person name="Kublanov I.V."/>
        </authorList>
    </citation>
    <scope>NUCLEOTIDE SEQUENCE</scope>
    <source>
        <strain evidence="2">DSM 106523</strain>
    </source>
</reference>
<dbReference type="RefSeq" id="WP_239675866.1">
    <property type="nucleotide sequence ID" value="NZ_CP070499.1"/>
</dbReference>
<dbReference type="KEGG" id="nhy:JQS43_19660"/>
<keyword evidence="1" id="KW-0812">Transmembrane</keyword>
<organism evidence="2 3">
    <name type="scientific">Natronosporangium hydrolyticum</name>
    <dbReference type="NCBI Taxonomy" id="2811111"/>
    <lineage>
        <taxon>Bacteria</taxon>
        <taxon>Bacillati</taxon>
        <taxon>Actinomycetota</taxon>
        <taxon>Actinomycetes</taxon>
        <taxon>Micromonosporales</taxon>
        <taxon>Micromonosporaceae</taxon>
        <taxon>Natronosporangium</taxon>
    </lineage>
</organism>